<gene>
    <name evidence="1" type="ORF">Fmac_028452</name>
</gene>
<dbReference type="EMBL" id="JBGMDY010000010">
    <property type="protein sequence ID" value="KAL2319483.1"/>
    <property type="molecule type" value="Genomic_DNA"/>
</dbReference>
<proteinExistence type="predicted"/>
<organism evidence="1 2">
    <name type="scientific">Flemingia macrophylla</name>
    <dbReference type="NCBI Taxonomy" id="520843"/>
    <lineage>
        <taxon>Eukaryota</taxon>
        <taxon>Viridiplantae</taxon>
        <taxon>Streptophyta</taxon>
        <taxon>Embryophyta</taxon>
        <taxon>Tracheophyta</taxon>
        <taxon>Spermatophyta</taxon>
        <taxon>Magnoliopsida</taxon>
        <taxon>eudicotyledons</taxon>
        <taxon>Gunneridae</taxon>
        <taxon>Pentapetalae</taxon>
        <taxon>rosids</taxon>
        <taxon>fabids</taxon>
        <taxon>Fabales</taxon>
        <taxon>Fabaceae</taxon>
        <taxon>Papilionoideae</taxon>
        <taxon>50 kb inversion clade</taxon>
        <taxon>NPAAA clade</taxon>
        <taxon>indigoferoid/millettioid clade</taxon>
        <taxon>Phaseoleae</taxon>
        <taxon>Flemingia</taxon>
    </lineage>
</organism>
<dbReference type="Proteomes" id="UP001603857">
    <property type="component" value="Unassembled WGS sequence"/>
</dbReference>
<dbReference type="AlphaFoldDB" id="A0ABD1L7J5"/>
<sequence>MEFYDCTNFSIEGEFGRIFHSLGLFSPKDFSIPAVAWEVMKLHSSSDILRCHHNPAAQQGEHAGDEDRSIIVPRVNFSVLIIDLNKLVSVDCVVKTYSSA</sequence>
<protein>
    <submittedName>
        <fullName evidence="1">Uncharacterized protein</fullName>
    </submittedName>
</protein>
<reference evidence="1 2" key="1">
    <citation type="submission" date="2024-08" db="EMBL/GenBank/DDBJ databases">
        <title>Insights into the chromosomal genome structure of Flemingia macrophylla.</title>
        <authorList>
            <person name="Ding Y."/>
            <person name="Zhao Y."/>
            <person name="Bi W."/>
            <person name="Wu M."/>
            <person name="Zhao G."/>
            <person name="Gong Y."/>
            <person name="Li W."/>
            <person name="Zhang P."/>
        </authorList>
    </citation>
    <scope>NUCLEOTIDE SEQUENCE [LARGE SCALE GENOMIC DNA]</scope>
    <source>
        <strain evidence="1">DYQJB</strain>
        <tissue evidence="1">Leaf</tissue>
    </source>
</reference>
<evidence type="ECO:0000313" key="2">
    <source>
        <dbReference type="Proteomes" id="UP001603857"/>
    </source>
</evidence>
<accession>A0ABD1L7J5</accession>
<comment type="caution">
    <text evidence="1">The sequence shown here is derived from an EMBL/GenBank/DDBJ whole genome shotgun (WGS) entry which is preliminary data.</text>
</comment>
<keyword evidence="2" id="KW-1185">Reference proteome</keyword>
<name>A0ABD1L7J5_9FABA</name>
<evidence type="ECO:0000313" key="1">
    <source>
        <dbReference type="EMBL" id="KAL2319483.1"/>
    </source>
</evidence>